<dbReference type="GeneID" id="77847427"/>
<dbReference type="SUPFAM" id="SSF56954">
    <property type="entry name" value="Outer membrane efflux proteins (OEP)"/>
    <property type="match status" value="1"/>
</dbReference>
<name>K0X2V8_9BACT</name>
<keyword evidence="2" id="KW-0472">Membrane</keyword>
<dbReference type="eggNOG" id="COG1538">
    <property type="taxonomic scope" value="Bacteria"/>
</dbReference>
<evidence type="ECO:0000256" key="2">
    <source>
        <dbReference type="RuleBase" id="RU362097"/>
    </source>
</evidence>
<dbReference type="GO" id="GO:0015562">
    <property type="term" value="F:efflux transmembrane transporter activity"/>
    <property type="evidence" value="ECO:0007669"/>
    <property type="project" value="InterPro"/>
</dbReference>
<dbReference type="PROSITE" id="PS51257">
    <property type="entry name" value="PROKAR_LIPOPROTEIN"/>
    <property type="match status" value="1"/>
</dbReference>
<keyword evidence="2" id="KW-0564">Palmitate</keyword>
<dbReference type="Gene3D" id="2.20.200.10">
    <property type="entry name" value="Outer membrane efflux proteins (OEP)"/>
    <property type="match status" value="1"/>
</dbReference>
<accession>K0X2V8</accession>
<dbReference type="InterPro" id="IPR010131">
    <property type="entry name" value="MdtP/NodT-like"/>
</dbReference>
<dbReference type="PATRIC" id="fig|742726.3.peg.48"/>
<dbReference type="GO" id="GO:0005886">
    <property type="term" value="C:plasma membrane"/>
    <property type="evidence" value="ECO:0007669"/>
    <property type="project" value="UniProtKB-SubCell"/>
</dbReference>
<dbReference type="AlphaFoldDB" id="K0X2V8"/>
<keyword evidence="2" id="KW-0812">Transmembrane</keyword>
<comment type="caution">
    <text evidence="3">The sequence shown here is derived from an EMBL/GenBank/DDBJ whole genome shotgun (WGS) entry which is preliminary data.</text>
</comment>
<dbReference type="OrthoDB" id="9770517at2"/>
<dbReference type="NCBIfam" id="TIGR01845">
    <property type="entry name" value="outer_NodT"/>
    <property type="match status" value="1"/>
</dbReference>
<proteinExistence type="inferred from homology"/>
<gene>
    <name evidence="3" type="ORF">HMPREF9448_00052</name>
</gene>
<dbReference type="HOGENOM" id="CLU_012817_13_3_10"/>
<dbReference type="PANTHER" id="PTHR30203">
    <property type="entry name" value="OUTER MEMBRANE CATION EFFLUX PROTEIN"/>
    <property type="match status" value="1"/>
</dbReference>
<dbReference type="EMBL" id="ADLE01000001">
    <property type="protein sequence ID" value="EJZ65882.1"/>
    <property type="molecule type" value="Genomic_DNA"/>
</dbReference>
<sequence length="453" mass="50118">MKRIIIGLLLLTGLSGCHIYRTYERPELSGVDSLYRVPAMTEDTMSLADFSWKELFTDTVLQQLIEKGIANNTDLNIARLKVREAEALLTSSKLAYLPSVSLTPQGTIKSIEGNSPTKTYNLAASADWELDIFGRLTNAKREAKAVLEQSQAYKQAVQTQLIATIANSYYTLLMLDKQLDISRRTAEIWAENLRVMKALKKAGQTTEMAVAQIEASKLSVDASLLSLEQQITEVENSLSSLLGVVPQRIDRSTLDMQSFPDTLSVGVPLQLLQRRPDVRQSEAALAEAFYTTNRAYSAFYPAITLSGSAGWTNAAGAIISNPGEWLFSAVGALVQPLFNRGQNIANLKVAKARQEEALLTFRQTLLNAGTEVNDALLQWQVARRRLDLDRQQIISLQSAVRSSELLMRHSSQNYLEVLTARQTLLDAELSAVSDRFEEIQGVINLYHALGGGY</sequence>
<dbReference type="PANTHER" id="PTHR30203:SF33">
    <property type="entry name" value="BLR4455 PROTEIN"/>
    <property type="match status" value="1"/>
</dbReference>
<dbReference type="Proteomes" id="UP000006044">
    <property type="component" value="Unassembled WGS sequence"/>
</dbReference>
<keyword evidence="4" id="KW-1185">Reference proteome</keyword>
<comment type="subcellular location">
    <subcellularLocation>
        <location evidence="2">Cell membrane</location>
        <topology evidence="2">Lipid-anchor</topology>
    </subcellularLocation>
</comment>
<dbReference type="STRING" id="742726.HMPREF9448_00052"/>
<evidence type="ECO:0000313" key="4">
    <source>
        <dbReference type="Proteomes" id="UP000006044"/>
    </source>
</evidence>
<protein>
    <submittedName>
        <fullName evidence="3">NodT family efflux transporter, outer membrane factor (OMF) lipoprotein</fullName>
    </submittedName>
</protein>
<organism evidence="3 4">
    <name type="scientific">Barnesiella intestinihominis YIT 11860</name>
    <dbReference type="NCBI Taxonomy" id="742726"/>
    <lineage>
        <taxon>Bacteria</taxon>
        <taxon>Pseudomonadati</taxon>
        <taxon>Bacteroidota</taxon>
        <taxon>Bacteroidia</taxon>
        <taxon>Bacteroidales</taxon>
        <taxon>Barnesiellaceae</taxon>
        <taxon>Barnesiella</taxon>
    </lineage>
</organism>
<evidence type="ECO:0000256" key="1">
    <source>
        <dbReference type="ARBA" id="ARBA00007613"/>
    </source>
</evidence>
<dbReference type="Gene3D" id="1.20.1600.10">
    <property type="entry name" value="Outer membrane efflux proteins (OEP)"/>
    <property type="match status" value="1"/>
</dbReference>
<dbReference type="Pfam" id="PF02321">
    <property type="entry name" value="OEP"/>
    <property type="match status" value="2"/>
</dbReference>
<keyword evidence="2 3" id="KW-0449">Lipoprotein</keyword>
<comment type="similarity">
    <text evidence="1 2">Belongs to the outer membrane factor (OMF) (TC 1.B.17) family.</text>
</comment>
<dbReference type="RefSeq" id="WP_008860686.1">
    <property type="nucleotide sequence ID" value="NZ_JH815203.1"/>
</dbReference>
<evidence type="ECO:0000313" key="3">
    <source>
        <dbReference type="EMBL" id="EJZ65882.1"/>
    </source>
</evidence>
<dbReference type="InterPro" id="IPR003423">
    <property type="entry name" value="OMP_efflux"/>
</dbReference>
<keyword evidence="2" id="KW-1134">Transmembrane beta strand</keyword>
<reference evidence="3 4" key="1">
    <citation type="submission" date="2012-08" db="EMBL/GenBank/DDBJ databases">
        <title>The Genome Sequence of Barnesiella intestinihominis YIT 11860.</title>
        <authorList>
            <consortium name="The Broad Institute Genome Sequencing Platform"/>
            <person name="Earl A."/>
            <person name="Ward D."/>
            <person name="Feldgarden M."/>
            <person name="Gevers D."/>
            <person name="Morotomi M."/>
            <person name="Walker B."/>
            <person name="Young S.K."/>
            <person name="Zeng Q."/>
            <person name="Gargeya S."/>
            <person name="Fitzgerald M."/>
            <person name="Haas B."/>
            <person name="Abouelleil A."/>
            <person name="Alvarado L."/>
            <person name="Arachchi H.M."/>
            <person name="Berlin A.M."/>
            <person name="Chapman S.B."/>
            <person name="Goldberg J."/>
            <person name="Griggs A."/>
            <person name="Gujja S."/>
            <person name="Hansen M."/>
            <person name="Howarth C."/>
            <person name="Imamovic A."/>
            <person name="Larimer J."/>
            <person name="McCowen C."/>
            <person name="Montmayeur A."/>
            <person name="Murphy C."/>
            <person name="Neiman D."/>
            <person name="Pearson M."/>
            <person name="Priest M."/>
            <person name="Roberts A."/>
            <person name="Saif S."/>
            <person name="Shea T."/>
            <person name="Sisk P."/>
            <person name="Sykes S."/>
            <person name="Wortman J."/>
            <person name="Nusbaum C."/>
            <person name="Birren B."/>
        </authorList>
    </citation>
    <scope>NUCLEOTIDE SEQUENCE [LARGE SCALE GENOMIC DNA]</scope>
    <source>
        <strain evidence="3 4">YIT 11860</strain>
    </source>
</reference>